<evidence type="ECO:0000313" key="4">
    <source>
        <dbReference type="Proteomes" id="UP000054560"/>
    </source>
</evidence>
<dbReference type="InterPro" id="IPR026791">
    <property type="entry name" value="DOCK"/>
</dbReference>
<sequence length="241" mass="26791">STYHTSVLYHNKQPYMMDEVKILLPSRLTTEHHLKITFTHVAANKKKSARDALPPIGYAVVPLRGPLGNLLEDGVRNLPVAQELSTGYLSTIRAGMGGGCGMSQYDDKKWYENGKALFTVEVKGVTTVHTQSAAVLTFLTKAAMRRVDFDKASEAALLAATISLTNQTVEPLQLYRFLPNCASLYSTNIYTTDTDLDLIVQFFSQIYRDSLMHTLNSTYLPPTLIPTHCLAIRLQWNGCFG</sequence>
<comment type="similarity">
    <text evidence="1">Belongs to the DOCK family.</text>
</comment>
<dbReference type="PANTHER" id="PTHR23317:SF76">
    <property type="entry name" value="LD20667P"/>
    <property type="match status" value="1"/>
</dbReference>
<dbReference type="OrthoDB" id="47328at2759"/>
<dbReference type="PANTHER" id="PTHR23317">
    <property type="entry name" value="DEDICATOR OF CYTOKINESIS DOCK"/>
    <property type="match status" value="1"/>
</dbReference>
<dbReference type="AlphaFoldDB" id="A0A0L0FT72"/>
<reference evidence="3 4" key="1">
    <citation type="submission" date="2011-02" db="EMBL/GenBank/DDBJ databases">
        <title>The Genome Sequence of Sphaeroforma arctica JP610.</title>
        <authorList>
            <consortium name="The Broad Institute Genome Sequencing Platform"/>
            <person name="Russ C."/>
            <person name="Cuomo C."/>
            <person name="Young S.K."/>
            <person name="Zeng Q."/>
            <person name="Gargeya S."/>
            <person name="Alvarado L."/>
            <person name="Berlin A."/>
            <person name="Chapman S.B."/>
            <person name="Chen Z."/>
            <person name="Freedman E."/>
            <person name="Gellesch M."/>
            <person name="Goldberg J."/>
            <person name="Griggs A."/>
            <person name="Gujja S."/>
            <person name="Heilman E."/>
            <person name="Heiman D."/>
            <person name="Howarth C."/>
            <person name="Mehta T."/>
            <person name="Neiman D."/>
            <person name="Pearson M."/>
            <person name="Roberts A."/>
            <person name="Saif S."/>
            <person name="Shea T."/>
            <person name="Shenoy N."/>
            <person name="Sisk P."/>
            <person name="Stolte C."/>
            <person name="Sykes S."/>
            <person name="White J."/>
            <person name="Yandava C."/>
            <person name="Burger G."/>
            <person name="Gray M.W."/>
            <person name="Holland P.W.H."/>
            <person name="King N."/>
            <person name="Lang F.B.F."/>
            <person name="Roger A.J."/>
            <person name="Ruiz-Trillo I."/>
            <person name="Haas B."/>
            <person name="Nusbaum C."/>
            <person name="Birren B."/>
        </authorList>
    </citation>
    <scope>NUCLEOTIDE SEQUENCE [LARGE SCALE GENOMIC DNA]</scope>
    <source>
        <strain evidence="3 4">JP610</strain>
    </source>
</reference>
<dbReference type="InterPro" id="IPR035892">
    <property type="entry name" value="C2_domain_sf"/>
</dbReference>
<evidence type="ECO:0000256" key="1">
    <source>
        <dbReference type="PROSITE-ProRule" id="PRU00983"/>
    </source>
</evidence>
<feature type="domain" description="C2 DOCK-type" evidence="2">
    <location>
        <begin position="1"/>
        <end position="125"/>
    </location>
</feature>
<dbReference type="GeneID" id="25908948"/>
<name>A0A0L0FT72_9EUKA</name>
<keyword evidence="4" id="KW-1185">Reference proteome</keyword>
<dbReference type="GO" id="GO:0007264">
    <property type="term" value="P:small GTPase-mediated signal transduction"/>
    <property type="evidence" value="ECO:0007669"/>
    <property type="project" value="InterPro"/>
</dbReference>
<gene>
    <name evidence="3" type="ORF">SARC_08444</name>
</gene>
<dbReference type="Pfam" id="PF14429">
    <property type="entry name" value="DOCK-C2"/>
    <property type="match status" value="1"/>
</dbReference>
<accession>A0A0L0FT72</accession>
<dbReference type="Gene3D" id="2.60.40.150">
    <property type="entry name" value="C2 domain"/>
    <property type="match status" value="1"/>
</dbReference>
<dbReference type="InterPro" id="IPR027007">
    <property type="entry name" value="C2_DOCK-type_domain"/>
</dbReference>
<evidence type="ECO:0000313" key="3">
    <source>
        <dbReference type="EMBL" id="KNC79153.1"/>
    </source>
</evidence>
<dbReference type="RefSeq" id="XP_014153055.1">
    <property type="nucleotide sequence ID" value="XM_014297580.1"/>
</dbReference>
<dbReference type="STRING" id="667725.A0A0L0FT72"/>
<protein>
    <recommendedName>
        <fullName evidence="2">C2 DOCK-type domain-containing protein</fullName>
    </recommendedName>
</protein>
<dbReference type="eggNOG" id="KOG1997">
    <property type="taxonomic scope" value="Eukaryota"/>
</dbReference>
<evidence type="ECO:0000259" key="2">
    <source>
        <dbReference type="PROSITE" id="PS51650"/>
    </source>
</evidence>
<dbReference type="Proteomes" id="UP000054560">
    <property type="component" value="Unassembled WGS sequence"/>
</dbReference>
<dbReference type="GO" id="GO:0005085">
    <property type="term" value="F:guanyl-nucleotide exchange factor activity"/>
    <property type="evidence" value="ECO:0007669"/>
    <property type="project" value="InterPro"/>
</dbReference>
<dbReference type="EMBL" id="KQ242355">
    <property type="protein sequence ID" value="KNC79153.1"/>
    <property type="molecule type" value="Genomic_DNA"/>
</dbReference>
<proteinExistence type="inferred from homology"/>
<feature type="non-terminal residue" evidence="3">
    <location>
        <position position="1"/>
    </location>
</feature>
<organism evidence="3 4">
    <name type="scientific">Sphaeroforma arctica JP610</name>
    <dbReference type="NCBI Taxonomy" id="667725"/>
    <lineage>
        <taxon>Eukaryota</taxon>
        <taxon>Ichthyosporea</taxon>
        <taxon>Ichthyophonida</taxon>
        <taxon>Sphaeroforma</taxon>
    </lineage>
</organism>
<dbReference type="PROSITE" id="PS51650">
    <property type="entry name" value="C2_DOCK"/>
    <property type="match status" value="1"/>
</dbReference>